<evidence type="ECO:0000313" key="1">
    <source>
        <dbReference type="EMBL" id="BBY58485.1"/>
    </source>
</evidence>
<dbReference type="Proteomes" id="UP000466445">
    <property type="component" value="Chromosome"/>
</dbReference>
<name>A0A7I7SQZ3_9MYCO</name>
<reference evidence="1 2" key="1">
    <citation type="journal article" date="2019" name="Emerg. Microbes Infect.">
        <title>Comprehensive subspecies identification of 175 nontuberculous mycobacteria species based on 7547 genomic profiles.</title>
        <authorList>
            <person name="Matsumoto Y."/>
            <person name="Kinjo T."/>
            <person name="Motooka D."/>
            <person name="Nabeya D."/>
            <person name="Jung N."/>
            <person name="Uechi K."/>
            <person name="Horii T."/>
            <person name="Iida T."/>
            <person name="Fujita J."/>
            <person name="Nakamura S."/>
        </authorList>
    </citation>
    <scope>NUCLEOTIDE SEQUENCE [LARGE SCALE GENOMIC DNA]</scope>
    <source>
        <strain evidence="1 2">JCM 30395</strain>
    </source>
</reference>
<dbReference type="KEGG" id="msar:MSAR_16210"/>
<dbReference type="EMBL" id="AP022595">
    <property type="protein sequence ID" value="BBY58485.1"/>
    <property type="molecule type" value="Genomic_DNA"/>
</dbReference>
<organism evidence="1 2">
    <name type="scientific">Mycolicibacterium sarraceniae</name>
    <dbReference type="NCBI Taxonomy" id="1534348"/>
    <lineage>
        <taxon>Bacteria</taxon>
        <taxon>Bacillati</taxon>
        <taxon>Actinomycetota</taxon>
        <taxon>Actinomycetes</taxon>
        <taxon>Mycobacteriales</taxon>
        <taxon>Mycobacteriaceae</taxon>
        <taxon>Mycolicibacterium</taxon>
    </lineage>
</organism>
<sequence length="64" mass="7073">MRNYVTDNPSDLGNYVTADRRQHDGALEQEYVDSLADAMRWAFHDAVPGLEPTCAGMADINATD</sequence>
<proteinExistence type="predicted"/>
<dbReference type="AlphaFoldDB" id="A0A7I7SQZ3"/>
<evidence type="ECO:0000313" key="2">
    <source>
        <dbReference type="Proteomes" id="UP000466445"/>
    </source>
</evidence>
<keyword evidence="2" id="KW-1185">Reference proteome</keyword>
<protein>
    <submittedName>
        <fullName evidence="1">Uncharacterized protein</fullName>
    </submittedName>
</protein>
<accession>A0A7I7SQZ3</accession>
<gene>
    <name evidence="1" type="ORF">MSAR_16210</name>
</gene>